<comment type="subcellular location">
    <subcellularLocation>
        <location evidence="3">Cytoplasm</location>
    </subcellularLocation>
    <subcellularLocation>
        <location evidence="2">Nucleus</location>
    </subcellularLocation>
</comment>
<evidence type="ECO:0000256" key="3">
    <source>
        <dbReference type="ARBA" id="ARBA00004496"/>
    </source>
</evidence>
<dbReference type="GO" id="GO:0015031">
    <property type="term" value="P:protein transport"/>
    <property type="evidence" value="ECO:0007669"/>
    <property type="project" value="UniProtKB-KW"/>
</dbReference>
<evidence type="ECO:0000313" key="13">
    <source>
        <dbReference type="EMBL" id="KAJ5067312.1"/>
    </source>
</evidence>
<dbReference type="GO" id="GO:0005634">
    <property type="term" value="C:nucleus"/>
    <property type="evidence" value="ECO:0007669"/>
    <property type="project" value="UniProtKB-SubCell"/>
</dbReference>
<evidence type="ECO:0000256" key="2">
    <source>
        <dbReference type="ARBA" id="ARBA00004123"/>
    </source>
</evidence>
<evidence type="ECO:0000256" key="11">
    <source>
        <dbReference type="SAM" id="MobiDB-lite"/>
    </source>
</evidence>
<dbReference type="AlphaFoldDB" id="A0A9Q0L6L5"/>
<dbReference type="InterPro" id="IPR040218">
    <property type="entry name" value="SLC7A6OS"/>
</dbReference>
<accession>A0A9Q0L6L5</accession>
<feature type="coiled-coil region" evidence="10">
    <location>
        <begin position="34"/>
        <end position="64"/>
    </location>
</feature>
<evidence type="ECO:0000256" key="9">
    <source>
        <dbReference type="ARBA" id="ARBA00023242"/>
    </source>
</evidence>
<evidence type="ECO:0000256" key="10">
    <source>
        <dbReference type="SAM" id="Coils"/>
    </source>
</evidence>
<dbReference type="Pfam" id="PF08574">
    <property type="entry name" value="Iwr1"/>
    <property type="match status" value="1"/>
</dbReference>
<feature type="domain" description="Transcription factor Iwr1" evidence="12">
    <location>
        <begin position="205"/>
        <end position="244"/>
    </location>
</feature>
<comment type="function">
    <text evidence="1">Directs RNA polymerase II nuclear import.</text>
</comment>
<keyword evidence="7" id="KW-0963">Cytoplasm</keyword>
<name>A0A9Q0L6L5_ANAIG</name>
<feature type="compositionally biased region" description="Basic and acidic residues" evidence="11">
    <location>
        <begin position="259"/>
        <end position="269"/>
    </location>
</feature>
<keyword evidence="14" id="KW-1185">Reference proteome</keyword>
<dbReference type="GO" id="GO:0032502">
    <property type="term" value="P:developmental process"/>
    <property type="evidence" value="ECO:0007669"/>
    <property type="project" value="TreeGrafter"/>
</dbReference>
<reference evidence="13" key="1">
    <citation type="submission" date="2022-10" db="EMBL/GenBank/DDBJ databases">
        <title>Novel sulphate-reducing endosymbionts in the free-living metamonad Anaeramoeba.</title>
        <authorList>
            <person name="Jerlstrom-Hultqvist J."/>
            <person name="Cepicka I."/>
            <person name="Gallot-Lavallee L."/>
            <person name="Salas-Leiva D."/>
            <person name="Curtis B.A."/>
            <person name="Zahonova K."/>
            <person name="Pipaliya S."/>
            <person name="Dacks J."/>
            <person name="Roger A.J."/>
        </authorList>
    </citation>
    <scope>NUCLEOTIDE SEQUENCE</scope>
    <source>
        <strain evidence="13">BMAN</strain>
    </source>
</reference>
<dbReference type="PANTHER" id="PTHR31196:SF2">
    <property type="entry name" value="RNA POLYMERASE II NUCLEAR LOCALIZATION PROTEIN SLC7A6OS-RELATED"/>
    <property type="match status" value="1"/>
</dbReference>
<keyword evidence="10" id="KW-0175">Coiled coil</keyword>
<evidence type="ECO:0000259" key="12">
    <source>
        <dbReference type="Pfam" id="PF08574"/>
    </source>
</evidence>
<dbReference type="EMBL" id="JAPDFW010000130">
    <property type="protein sequence ID" value="KAJ5067312.1"/>
    <property type="molecule type" value="Genomic_DNA"/>
</dbReference>
<evidence type="ECO:0000313" key="14">
    <source>
        <dbReference type="Proteomes" id="UP001149090"/>
    </source>
</evidence>
<comment type="caution">
    <text evidence="13">The sequence shown here is derived from an EMBL/GenBank/DDBJ whole genome shotgun (WGS) entry which is preliminary data.</text>
</comment>
<evidence type="ECO:0000256" key="6">
    <source>
        <dbReference type="ARBA" id="ARBA00022448"/>
    </source>
</evidence>
<evidence type="ECO:0000256" key="4">
    <source>
        <dbReference type="ARBA" id="ARBA00010218"/>
    </source>
</evidence>
<keyword evidence="8" id="KW-0653">Protein transport</keyword>
<keyword evidence="6" id="KW-0813">Transport</keyword>
<keyword evidence="9" id="KW-0539">Nucleus</keyword>
<comment type="similarity">
    <text evidence="4">Belongs to the IWR1/SLC7A6OS family.</text>
</comment>
<dbReference type="PANTHER" id="PTHR31196">
    <property type="entry name" value="RNA POLYMERASE II NUCLEAR LOCALIZATION PROTEIN SLC7A6OS-RELATED"/>
    <property type="match status" value="1"/>
</dbReference>
<evidence type="ECO:0000256" key="7">
    <source>
        <dbReference type="ARBA" id="ARBA00022490"/>
    </source>
</evidence>
<feature type="region of interest" description="Disordered" evidence="11">
    <location>
        <begin position="222"/>
        <end position="283"/>
    </location>
</feature>
<evidence type="ECO:0000256" key="5">
    <source>
        <dbReference type="ARBA" id="ARBA00017036"/>
    </source>
</evidence>
<dbReference type="GO" id="GO:0005737">
    <property type="term" value="C:cytoplasm"/>
    <property type="evidence" value="ECO:0007669"/>
    <property type="project" value="UniProtKB-SubCell"/>
</dbReference>
<organism evidence="13 14">
    <name type="scientific">Anaeramoeba ignava</name>
    <name type="common">Anaerobic marine amoeba</name>
    <dbReference type="NCBI Taxonomy" id="1746090"/>
    <lineage>
        <taxon>Eukaryota</taxon>
        <taxon>Metamonada</taxon>
        <taxon>Anaeramoebidae</taxon>
        <taxon>Anaeramoeba</taxon>
    </lineage>
</organism>
<protein>
    <recommendedName>
        <fullName evidence="5">Probable RNA polymerase II nuclear localization protein SLC7A6OS</fullName>
    </recommendedName>
</protein>
<sequence length="314" mass="38007">MRRRKLLRVKRKFDEKPPKSLIIEENKIILRNPKEIQIQNENEIEKEIQNENEKEIDKTNLKNKFKYKFMGTFDGTSNSIKKLRNKFQKKKNLRNKKYKNKTGLFNQKNLEFQKQEVIRQQERYRQIDFRRLSSFEKEFQTQYLKERKILEEKNFQSEDQIDLFDLEKIDSEQNELDIFDYYILSDLDLQGIQENNELNGGNFINAEVTLFEQEEIDFEKIESINDDSNDSNDENYYANDYPSEKENESDDNYYSGSSKDSDDFYDNHNYHHNSNSFSSDENEDMKKLKRDLKKWNIVDNQTYLDDSDNSSFED</sequence>
<gene>
    <name evidence="13" type="ORF">M0811_13090</name>
</gene>
<dbReference type="InterPro" id="IPR013883">
    <property type="entry name" value="TF_Iwr1_dom"/>
</dbReference>
<evidence type="ECO:0000256" key="8">
    <source>
        <dbReference type="ARBA" id="ARBA00022927"/>
    </source>
</evidence>
<evidence type="ECO:0000256" key="1">
    <source>
        <dbReference type="ARBA" id="ARBA00003202"/>
    </source>
</evidence>
<proteinExistence type="inferred from homology"/>
<feature type="compositionally biased region" description="Acidic residues" evidence="11">
    <location>
        <begin position="224"/>
        <end position="233"/>
    </location>
</feature>
<dbReference type="Proteomes" id="UP001149090">
    <property type="component" value="Unassembled WGS sequence"/>
</dbReference>